<dbReference type="InterPro" id="IPR036388">
    <property type="entry name" value="WH-like_DNA-bd_sf"/>
</dbReference>
<evidence type="ECO:0000313" key="4">
    <source>
        <dbReference type="Proteomes" id="UP000077421"/>
    </source>
</evidence>
<feature type="domain" description="HTH arsR-type" evidence="2">
    <location>
        <begin position="1"/>
        <end position="92"/>
    </location>
</feature>
<dbReference type="EMBL" id="LSUQ01000011">
    <property type="protein sequence ID" value="OAG94384.1"/>
    <property type="molecule type" value="Genomic_DNA"/>
</dbReference>
<evidence type="ECO:0000256" key="1">
    <source>
        <dbReference type="ARBA" id="ARBA00023125"/>
    </source>
</evidence>
<protein>
    <submittedName>
        <fullName evidence="3">ArsR family transcriptional regulator</fullName>
    </submittedName>
</protein>
<accession>A0A853KDH3</accession>
<dbReference type="Gene3D" id="1.10.10.10">
    <property type="entry name" value="Winged helix-like DNA-binding domain superfamily/Winged helix DNA-binding domain"/>
    <property type="match status" value="1"/>
</dbReference>
<dbReference type="InterPro" id="IPR001845">
    <property type="entry name" value="HTH_ArsR_DNA-bd_dom"/>
</dbReference>
<dbReference type="RefSeq" id="WP_067563050.1">
    <property type="nucleotide sequence ID" value="NZ_LSUQ01000011.1"/>
</dbReference>
<dbReference type="PANTHER" id="PTHR39168">
    <property type="entry name" value="TRANSCRIPTIONAL REGULATOR-RELATED"/>
    <property type="match status" value="1"/>
</dbReference>
<dbReference type="AlphaFoldDB" id="A0A853KDH3"/>
<dbReference type="SMART" id="SM00418">
    <property type="entry name" value="HTH_ARSR"/>
    <property type="match status" value="1"/>
</dbReference>
<dbReference type="CDD" id="cd00090">
    <property type="entry name" value="HTH_ARSR"/>
    <property type="match status" value="1"/>
</dbReference>
<dbReference type="OrthoDB" id="9797716at2"/>
<dbReference type="GO" id="GO:0097063">
    <property type="term" value="F:cadmium ion sensor activity"/>
    <property type="evidence" value="ECO:0007669"/>
    <property type="project" value="TreeGrafter"/>
</dbReference>
<dbReference type="GO" id="GO:0010288">
    <property type="term" value="P:response to lead ion"/>
    <property type="evidence" value="ECO:0007669"/>
    <property type="project" value="TreeGrafter"/>
</dbReference>
<proteinExistence type="predicted"/>
<dbReference type="InterPro" id="IPR036390">
    <property type="entry name" value="WH_DNA-bd_sf"/>
</dbReference>
<dbReference type="GO" id="GO:0046686">
    <property type="term" value="P:response to cadmium ion"/>
    <property type="evidence" value="ECO:0007669"/>
    <property type="project" value="TreeGrafter"/>
</dbReference>
<dbReference type="Proteomes" id="UP000077421">
    <property type="component" value="Unassembled WGS sequence"/>
</dbReference>
<comment type="caution">
    <text evidence="3">The sequence shown here is derived from an EMBL/GenBank/DDBJ whole genome shotgun (WGS) entry which is preliminary data.</text>
</comment>
<dbReference type="InterPro" id="IPR011991">
    <property type="entry name" value="ArsR-like_HTH"/>
</dbReference>
<gene>
    <name evidence="3" type="ORF">AYW79_05850</name>
</gene>
<name>A0A853KDH3_9BACL</name>
<organism evidence="3 4">
    <name type="scientific">Ferroacidibacillus organovorans</name>
    <dbReference type="NCBI Taxonomy" id="1765683"/>
    <lineage>
        <taxon>Bacteria</taxon>
        <taxon>Bacillati</taxon>
        <taxon>Bacillota</taxon>
        <taxon>Bacilli</taxon>
        <taxon>Bacillales</taxon>
        <taxon>Alicyclobacillaceae</taxon>
        <taxon>Ferroacidibacillus</taxon>
    </lineage>
</organism>
<dbReference type="PANTHER" id="PTHR39168:SF1">
    <property type="entry name" value="TRANSCRIPTIONAL REGULATORY PROTEIN"/>
    <property type="match status" value="1"/>
</dbReference>
<sequence>MTPNVVEIASLIGDASRAEMLMRLLGGKAMPASELARAAGITPQTASSHLAKMVEGGLLLQESHGRHRYYRLANQEIGHALEALCAISPSKPVRSLRESDQTKTLHFARTCYDHLAGEVGVALTERMVELGFLLENHRDFTVSSEGETWFQSFGVDTEQLRSGRRHFARQCLDWSERRHHIAGALGAAMAHRLFELLWIERVPGGRAVSVTRKGFEAFKRELGLEWELAGSVQNIFKNDRMC</sequence>
<dbReference type="GO" id="GO:0032791">
    <property type="term" value="F:lead ion binding"/>
    <property type="evidence" value="ECO:0007669"/>
    <property type="project" value="TreeGrafter"/>
</dbReference>
<dbReference type="GO" id="GO:0003677">
    <property type="term" value="F:DNA binding"/>
    <property type="evidence" value="ECO:0007669"/>
    <property type="project" value="UniProtKB-KW"/>
</dbReference>
<dbReference type="PROSITE" id="PS50987">
    <property type="entry name" value="HTH_ARSR_2"/>
    <property type="match status" value="1"/>
</dbReference>
<reference evidence="3 4" key="1">
    <citation type="submission" date="2016-02" db="EMBL/GenBank/DDBJ databases">
        <title>Draft genome sequence of Acidibacillus ferrooxidans SLC66.</title>
        <authorList>
            <person name="Oliveira G."/>
            <person name="Nancucheo I."/>
            <person name="Dall'Agnol H."/>
            <person name="Johnson B."/>
            <person name="Oliveira R."/>
            <person name="Nunes G.L."/>
            <person name="Tzotzos G."/>
            <person name="Orellana S.C."/>
            <person name="Salim A.C."/>
            <person name="Araujo F.M."/>
        </authorList>
    </citation>
    <scope>NUCLEOTIDE SEQUENCE [LARGE SCALE GENOMIC DNA]</scope>
    <source>
        <strain evidence="3 4">SLC66</strain>
    </source>
</reference>
<evidence type="ECO:0000259" key="2">
    <source>
        <dbReference type="PROSITE" id="PS50987"/>
    </source>
</evidence>
<dbReference type="SUPFAM" id="SSF46785">
    <property type="entry name" value="Winged helix' DNA-binding domain"/>
    <property type="match status" value="1"/>
</dbReference>
<keyword evidence="1" id="KW-0238">DNA-binding</keyword>
<evidence type="ECO:0000313" key="3">
    <source>
        <dbReference type="EMBL" id="OAG94384.1"/>
    </source>
</evidence>
<dbReference type="GO" id="GO:0003700">
    <property type="term" value="F:DNA-binding transcription factor activity"/>
    <property type="evidence" value="ECO:0007669"/>
    <property type="project" value="InterPro"/>
</dbReference>
<dbReference type="InterPro" id="IPR052543">
    <property type="entry name" value="HTH_Metal-responsive_Reg"/>
</dbReference>
<dbReference type="Pfam" id="PF12840">
    <property type="entry name" value="HTH_20"/>
    <property type="match status" value="1"/>
</dbReference>